<dbReference type="Gene3D" id="3.40.50.170">
    <property type="entry name" value="Formyl transferase, N-terminal domain"/>
    <property type="match status" value="1"/>
</dbReference>
<reference evidence="2 3" key="1">
    <citation type="submission" date="2019-07" db="EMBL/GenBank/DDBJ databases">
        <title>The pathways for chlorine oxyanion respiration interact through the shared metabolite chlorate.</title>
        <authorList>
            <person name="Barnum T.P."/>
            <person name="Cheng Y."/>
            <person name="Hill K.A."/>
            <person name="Lucas L.N."/>
            <person name="Carlson H.K."/>
            <person name="Coates J.D."/>
        </authorList>
    </citation>
    <scope>NUCLEOTIDE SEQUENCE [LARGE SCALE GENOMIC DNA]</scope>
    <source>
        <strain evidence="2 3">SFB-1</strain>
    </source>
</reference>
<sequence>MNRGFALGTTEFGMIAADTSRTRAYLSALERNDLLPTWVLLLETHQDESRPGQAASVSNAVACDPAWPESAFDPTAPLRPWLDRLGIRYDVSPVADINAPETIGLIAACTPEVLVFSGFGGALLRDAVLRTGKQFLHVHGGYLPDFKGSTTNYYSLLAEGQMGASSLFLTAEIDSGPVITRRRFPAPGDRTRIDHVYDAATRASVLVDTLKAWRKCGHWTVELPASTGGETYYIIHPVLKHLAILGQSERHRD</sequence>
<comment type="caution">
    <text evidence="2">The sequence shown here is derived from an EMBL/GenBank/DDBJ whole genome shotgun (WGS) entry which is preliminary data.</text>
</comment>
<name>A0A557SE99_9RHOO</name>
<accession>A0A557SE99</accession>
<dbReference type="InterPro" id="IPR002376">
    <property type="entry name" value="Formyl_transf_N"/>
</dbReference>
<gene>
    <name evidence="2" type="ORF">FHP89_12400</name>
</gene>
<dbReference type="Pfam" id="PF00551">
    <property type="entry name" value="Formyl_trans_N"/>
    <property type="match status" value="1"/>
</dbReference>
<feature type="domain" description="Formyl transferase N-terminal" evidence="1">
    <location>
        <begin position="99"/>
        <end position="187"/>
    </location>
</feature>
<dbReference type="InterPro" id="IPR036477">
    <property type="entry name" value="Formyl_transf_N_sf"/>
</dbReference>
<proteinExistence type="predicted"/>
<evidence type="ECO:0000313" key="2">
    <source>
        <dbReference type="EMBL" id="TVO75748.1"/>
    </source>
</evidence>
<protein>
    <recommendedName>
        <fullName evidence="1">Formyl transferase N-terminal domain-containing protein</fullName>
    </recommendedName>
</protein>
<organism evidence="2 3">
    <name type="scientific">Denitromonas halophila</name>
    <dbReference type="NCBI Taxonomy" id="1629404"/>
    <lineage>
        <taxon>Bacteria</taxon>
        <taxon>Pseudomonadati</taxon>
        <taxon>Pseudomonadota</taxon>
        <taxon>Betaproteobacteria</taxon>
        <taxon>Rhodocyclales</taxon>
        <taxon>Zoogloeaceae</taxon>
        <taxon>Denitromonas</taxon>
    </lineage>
</organism>
<dbReference type="Proteomes" id="UP000318349">
    <property type="component" value="Unassembled WGS sequence"/>
</dbReference>
<dbReference type="EMBL" id="VMNI01000011">
    <property type="protein sequence ID" value="TVO75748.1"/>
    <property type="molecule type" value="Genomic_DNA"/>
</dbReference>
<evidence type="ECO:0000313" key="3">
    <source>
        <dbReference type="Proteomes" id="UP000318349"/>
    </source>
</evidence>
<dbReference type="SUPFAM" id="SSF53328">
    <property type="entry name" value="Formyltransferase"/>
    <property type="match status" value="1"/>
</dbReference>
<dbReference type="AlphaFoldDB" id="A0A557SE99"/>
<evidence type="ECO:0000259" key="1">
    <source>
        <dbReference type="Pfam" id="PF00551"/>
    </source>
</evidence>